<dbReference type="GeneID" id="8230655"/>
<gene>
    <name evidence="14" type="primary">8230655</name>
    <name evidence="13" type="ORF">Phum_PHUM457130</name>
</gene>
<dbReference type="PANTHER" id="PTHR19300">
    <property type="entry name" value="BETA-1,4-GALACTOSYLTRANSFERASE"/>
    <property type="match status" value="1"/>
</dbReference>
<dbReference type="EC" id="2.4.1.133" evidence="13"/>
<name>E0VV01_PEDHC</name>
<evidence type="ECO:0000313" key="14">
    <source>
        <dbReference type="EnsemblMetazoa" id="PHUM457130-PA"/>
    </source>
</evidence>
<evidence type="ECO:0000256" key="10">
    <source>
        <dbReference type="ARBA" id="ARBA00023180"/>
    </source>
</evidence>
<keyword evidence="10" id="KW-0325">Glycoprotein</keyword>
<evidence type="ECO:0000313" key="13">
    <source>
        <dbReference type="EMBL" id="EEB17207.1"/>
    </source>
</evidence>
<dbReference type="GO" id="GO:0005794">
    <property type="term" value="C:Golgi apparatus"/>
    <property type="evidence" value="ECO:0007669"/>
    <property type="project" value="TreeGrafter"/>
</dbReference>
<reference evidence="13" key="2">
    <citation type="submission" date="2007-04" db="EMBL/GenBank/DDBJ databases">
        <title>The genome of the human body louse.</title>
        <authorList>
            <consortium name="The Human Body Louse Genome Consortium"/>
            <person name="Kirkness E."/>
            <person name="Walenz B."/>
            <person name="Hass B."/>
            <person name="Bruggner R."/>
            <person name="Strausberg R."/>
        </authorList>
    </citation>
    <scope>NUCLEOTIDE SEQUENCE</scope>
    <source>
        <strain evidence="13">USDA</strain>
    </source>
</reference>
<comment type="similarity">
    <text evidence="3">Belongs to the glycosyltransferase 7 family.</text>
</comment>
<comment type="subcellular location">
    <subcellularLocation>
        <location evidence="1">Membrane</location>
        <topology evidence="1">Single-pass type II membrane protein</topology>
    </subcellularLocation>
</comment>
<dbReference type="HOGENOM" id="CLU_044391_5_0_1"/>
<reference evidence="13" key="1">
    <citation type="submission" date="2007-04" db="EMBL/GenBank/DDBJ databases">
        <title>Annotation of Pediculus humanus corporis strain USDA.</title>
        <authorList>
            <person name="Kirkness E."/>
            <person name="Hannick L."/>
            <person name="Hass B."/>
            <person name="Bruggner R."/>
            <person name="Lawson D."/>
            <person name="Bidwell S."/>
            <person name="Joardar V."/>
            <person name="Caler E."/>
            <person name="Walenz B."/>
            <person name="Inman J."/>
            <person name="Schobel S."/>
            <person name="Galinsky K."/>
            <person name="Amedeo P."/>
            <person name="Strausberg R."/>
        </authorList>
    </citation>
    <scope>NUCLEOTIDE SEQUENCE</scope>
    <source>
        <strain evidence="13">USDA</strain>
    </source>
</reference>
<keyword evidence="15" id="KW-1185">Reference proteome</keyword>
<dbReference type="GO" id="GO:0016020">
    <property type="term" value="C:membrane"/>
    <property type="evidence" value="ECO:0007669"/>
    <property type="project" value="UniProtKB-SubCell"/>
</dbReference>
<dbReference type="GO" id="GO:0030166">
    <property type="term" value="P:proteoglycan biosynthetic process"/>
    <property type="evidence" value="ECO:0007669"/>
    <property type="project" value="TreeGrafter"/>
</dbReference>
<dbReference type="GO" id="GO:0046525">
    <property type="term" value="F:xylosylprotein 4-beta-galactosyltransferase activity"/>
    <property type="evidence" value="ECO:0007669"/>
    <property type="project" value="UniProtKB-EC"/>
</dbReference>
<evidence type="ECO:0000256" key="8">
    <source>
        <dbReference type="ARBA" id="ARBA00022989"/>
    </source>
</evidence>
<dbReference type="SUPFAM" id="SSF53448">
    <property type="entry name" value="Nucleotide-diphospho-sugar transferases"/>
    <property type="match status" value="1"/>
</dbReference>
<sequence>MDISSINLNDFFWLPIYSLDVQVNSHSAVNVRKPYHKLALLIPFRDRFNELLKFAPYMTKFLNHQFVNHQMYILNQVDNYRFNRASLINVGFKYARNECDYMAMHDVDLFPLNNQLKYDYPKVGVFHVSSPELHPKYDYPTFVGGILLIKREDFELVNGMSNRYWGWGLEDDEFYVRLKDANIAVFRPTNITTKKNNTFWHYHNKHTRKRDMQKCFNQREVTHKRDHVTGLHDVNYIIESVQAMTIEDSLLKILNIRLKCNRTATPWCTCDPLPQENQKLQKTKNTNNVNSVNL</sequence>
<comment type="pathway">
    <text evidence="2">Protein modification; protein glycosylation.</text>
</comment>
<dbReference type="InterPro" id="IPR027995">
    <property type="entry name" value="Galactosyl_T_N"/>
</dbReference>
<dbReference type="InterPro" id="IPR029044">
    <property type="entry name" value="Nucleotide-diphossugar_trans"/>
</dbReference>
<dbReference type="Gene3D" id="3.90.550.10">
    <property type="entry name" value="Spore Coat Polysaccharide Biosynthesis Protein SpsA, Chain A"/>
    <property type="match status" value="1"/>
</dbReference>
<dbReference type="OMA" id="NWLFVCG"/>
<keyword evidence="4 13" id="KW-0328">Glycosyltransferase</keyword>
<dbReference type="PRINTS" id="PR02050">
    <property type="entry name" value="B14GALTRFASE"/>
</dbReference>
<dbReference type="RefSeq" id="XP_002429945.1">
    <property type="nucleotide sequence ID" value="XM_002429900.1"/>
</dbReference>
<dbReference type="Pfam" id="PF13733">
    <property type="entry name" value="Glyco_transf_7N"/>
    <property type="match status" value="1"/>
</dbReference>
<dbReference type="OrthoDB" id="6020664at2759"/>
<dbReference type="PANTHER" id="PTHR19300:SF30">
    <property type="entry name" value="BETA-1,4-GALACTOSYLTRANSFERASE 7"/>
    <property type="match status" value="1"/>
</dbReference>
<evidence type="ECO:0000256" key="6">
    <source>
        <dbReference type="ARBA" id="ARBA00022692"/>
    </source>
</evidence>
<keyword evidence="7" id="KW-0735">Signal-anchor</keyword>
<dbReference type="UniPathway" id="UPA00378"/>
<dbReference type="AlphaFoldDB" id="E0VV01"/>
<evidence type="ECO:0000256" key="4">
    <source>
        <dbReference type="ARBA" id="ARBA00022676"/>
    </source>
</evidence>
<evidence type="ECO:0000256" key="9">
    <source>
        <dbReference type="ARBA" id="ARBA00023136"/>
    </source>
</evidence>
<dbReference type="InterPro" id="IPR027791">
    <property type="entry name" value="Galactosyl_T_C"/>
</dbReference>
<proteinExistence type="inferred from homology"/>
<reference evidence="14" key="3">
    <citation type="submission" date="2020-05" db="UniProtKB">
        <authorList>
            <consortium name="EnsemblMetazoa"/>
        </authorList>
    </citation>
    <scope>IDENTIFICATION</scope>
    <source>
        <strain evidence="14">USDA</strain>
    </source>
</reference>
<dbReference type="CTD" id="8230655"/>
<dbReference type="eggNOG" id="KOG3917">
    <property type="taxonomic scope" value="Eukaryota"/>
</dbReference>
<keyword evidence="6" id="KW-0812">Transmembrane</keyword>
<dbReference type="Proteomes" id="UP000009046">
    <property type="component" value="Unassembled WGS sequence"/>
</dbReference>
<dbReference type="Pfam" id="PF02709">
    <property type="entry name" value="Glyco_transf_7C"/>
    <property type="match status" value="1"/>
</dbReference>
<dbReference type="EnsemblMetazoa" id="PHUM457130-RA">
    <property type="protein sequence ID" value="PHUM457130-PA"/>
    <property type="gene ID" value="PHUM457130"/>
</dbReference>
<evidence type="ECO:0000256" key="7">
    <source>
        <dbReference type="ARBA" id="ARBA00022968"/>
    </source>
</evidence>
<feature type="domain" description="Galactosyltransferase N-terminal" evidence="12">
    <location>
        <begin position="33"/>
        <end position="118"/>
    </location>
</feature>
<dbReference type="EMBL" id="AAZO01005560">
    <property type="status" value="NOT_ANNOTATED_CDS"/>
    <property type="molecule type" value="Genomic_DNA"/>
</dbReference>
<dbReference type="GO" id="GO:0005975">
    <property type="term" value="P:carbohydrate metabolic process"/>
    <property type="evidence" value="ECO:0007669"/>
    <property type="project" value="InterPro"/>
</dbReference>
<keyword evidence="8" id="KW-1133">Transmembrane helix</keyword>
<organism>
    <name type="scientific">Pediculus humanus subsp. corporis</name>
    <name type="common">Body louse</name>
    <dbReference type="NCBI Taxonomy" id="121224"/>
    <lineage>
        <taxon>Eukaryota</taxon>
        <taxon>Metazoa</taxon>
        <taxon>Ecdysozoa</taxon>
        <taxon>Arthropoda</taxon>
        <taxon>Hexapoda</taxon>
        <taxon>Insecta</taxon>
        <taxon>Pterygota</taxon>
        <taxon>Neoptera</taxon>
        <taxon>Paraneoptera</taxon>
        <taxon>Psocodea</taxon>
        <taxon>Troctomorpha</taxon>
        <taxon>Phthiraptera</taxon>
        <taxon>Anoplura</taxon>
        <taxon>Pediculidae</taxon>
        <taxon>Pediculus</taxon>
    </lineage>
</organism>
<accession>E0VV01</accession>
<dbReference type="InterPro" id="IPR003859">
    <property type="entry name" value="Galactosyl_T"/>
</dbReference>
<protein>
    <submittedName>
        <fullName evidence="13">Xylosylprotein beta4-galactosyltransferase, putative</fullName>
        <ecNumber evidence="13">2.4.1.133</ecNumber>
    </submittedName>
</protein>
<dbReference type="KEGG" id="phu:Phum_PHUM457130"/>
<evidence type="ECO:0000256" key="3">
    <source>
        <dbReference type="ARBA" id="ARBA00005735"/>
    </source>
</evidence>
<dbReference type="VEuPathDB" id="VectorBase:PHUM457130"/>
<evidence type="ECO:0000256" key="2">
    <source>
        <dbReference type="ARBA" id="ARBA00004922"/>
    </source>
</evidence>
<evidence type="ECO:0000256" key="1">
    <source>
        <dbReference type="ARBA" id="ARBA00004606"/>
    </source>
</evidence>
<evidence type="ECO:0000259" key="11">
    <source>
        <dbReference type="Pfam" id="PF02709"/>
    </source>
</evidence>
<keyword evidence="9" id="KW-0472">Membrane</keyword>
<evidence type="ECO:0000256" key="5">
    <source>
        <dbReference type="ARBA" id="ARBA00022679"/>
    </source>
</evidence>
<dbReference type="EMBL" id="DS235797">
    <property type="protein sequence ID" value="EEB17207.1"/>
    <property type="molecule type" value="Genomic_DNA"/>
</dbReference>
<keyword evidence="5 13" id="KW-0808">Transferase</keyword>
<dbReference type="InParanoid" id="E0VV01"/>
<evidence type="ECO:0000313" key="15">
    <source>
        <dbReference type="Proteomes" id="UP000009046"/>
    </source>
</evidence>
<dbReference type="FunCoup" id="E0VV01">
    <property type="interactions" value="1240"/>
</dbReference>
<dbReference type="STRING" id="121224.E0VV01"/>
<evidence type="ECO:0000259" key="12">
    <source>
        <dbReference type="Pfam" id="PF13733"/>
    </source>
</evidence>
<feature type="domain" description="Galactosyltransferase C-terminal" evidence="11">
    <location>
        <begin position="126"/>
        <end position="199"/>
    </location>
</feature>